<evidence type="ECO:0000256" key="1">
    <source>
        <dbReference type="SAM" id="MobiDB-lite"/>
    </source>
</evidence>
<proteinExistence type="predicted"/>
<feature type="chain" id="PRO_5039672004" description="Preprotein translocase subunit Tim44" evidence="3">
    <location>
        <begin position="20"/>
        <end position="223"/>
    </location>
</feature>
<keyword evidence="2" id="KW-0812">Transmembrane</keyword>
<protein>
    <recommendedName>
        <fullName evidence="6">Preprotein translocase subunit Tim44</fullName>
    </recommendedName>
</protein>
<keyword evidence="2" id="KW-0472">Membrane</keyword>
<evidence type="ECO:0000256" key="3">
    <source>
        <dbReference type="SAM" id="SignalP"/>
    </source>
</evidence>
<dbReference type="EMBL" id="VTOZ01000009">
    <property type="protein sequence ID" value="TYZ29226.1"/>
    <property type="molecule type" value="Genomic_DNA"/>
</dbReference>
<reference evidence="4 5" key="1">
    <citation type="submission" date="2019-08" db="EMBL/GenBank/DDBJ databases">
        <title>Selenomonas sp. mPRGC5 and Selenomonas sp. mPRGC8 isolated from ruminal fluid of dairy goat (Capra hircus).</title>
        <authorList>
            <person name="Poothong S."/>
            <person name="Nuengjamnong C."/>
            <person name="Tanasupawat S."/>
        </authorList>
    </citation>
    <scope>NUCLEOTIDE SEQUENCE [LARGE SCALE GENOMIC DNA]</scope>
    <source>
        <strain evidence="5">mPRGC8</strain>
    </source>
</reference>
<keyword evidence="3" id="KW-0732">Signal</keyword>
<sequence>MKLKKLAAAVMAGLMVATAVPMVTAVTADTATVAYAAKGGAKLGGGAKSAPKPAAPKASAPASNSKSVSGNGEGYKPSKDAKSLDKNAPAANSKSNTAGTANAQSGSRWGSALRNIGLLAGGMMLGSLLASMFGGLGGGLLADILGVVMNVILVFAAIMVIKWLWNKFRGRKNEGNVYRSSMRDLNMRQEPQDVTPQRREIQDIRGPESGYEAKSMADRYRNR</sequence>
<evidence type="ECO:0008006" key="6">
    <source>
        <dbReference type="Google" id="ProtNLM"/>
    </source>
</evidence>
<evidence type="ECO:0000313" key="4">
    <source>
        <dbReference type="EMBL" id="TYZ29226.1"/>
    </source>
</evidence>
<evidence type="ECO:0000313" key="5">
    <source>
        <dbReference type="Proteomes" id="UP000322783"/>
    </source>
</evidence>
<feature type="compositionally biased region" description="Polar residues" evidence="1">
    <location>
        <begin position="90"/>
        <end position="107"/>
    </location>
</feature>
<dbReference type="Proteomes" id="UP000322783">
    <property type="component" value="Unassembled WGS sequence"/>
</dbReference>
<dbReference type="RefSeq" id="WP_149188859.1">
    <property type="nucleotide sequence ID" value="NZ_VTOZ01000009.1"/>
</dbReference>
<keyword evidence="2" id="KW-1133">Transmembrane helix</keyword>
<dbReference type="AlphaFoldDB" id="A0A5D6WM85"/>
<feature type="compositionally biased region" description="Basic and acidic residues" evidence="1">
    <location>
        <begin position="76"/>
        <end position="85"/>
    </location>
</feature>
<feature type="compositionally biased region" description="Low complexity" evidence="1">
    <location>
        <begin position="48"/>
        <end position="70"/>
    </location>
</feature>
<feature type="transmembrane region" description="Helical" evidence="2">
    <location>
        <begin position="116"/>
        <end position="137"/>
    </location>
</feature>
<name>A0A5D6WM85_9FIRM</name>
<feature type="compositionally biased region" description="Basic and acidic residues" evidence="1">
    <location>
        <begin position="188"/>
        <end position="206"/>
    </location>
</feature>
<feature type="region of interest" description="Disordered" evidence="1">
    <location>
        <begin position="188"/>
        <end position="223"/>
    </location>
</feature>
<organism evidence="4 5">
    <name type="scientific">Selenomonas caprae</name>
    <dbReference type="NCBI Taxonomy" id="2606905"/>
    <lineage>
        <taxon>Bacteria</taxon>
        <taxon>Bacillati</taxon>
        <taxon>Bacillota</taxon>
        <taxon>Negativicutes</taxon>
        <taxon>Selenomonadales</taxon>
        <taxon>Selenomonadaceae</taxon>
        <taxon>Selenomonas</taxon>
    </lineage>
</organism>
<accession>A0A5D6WM85</accession>
<keyword evidence="5" id="KW-1185">Reference proteome</keyword>
<gene>
    <name evidence="4" type="ORF">FZ041_05600</name>
</gene>
<evidence type="ECO:0000256" key="2">
    <source>
        <dbReference type="SAM" id="Phobius"/>
    </source>
</evidence>
<feature type="signal peptide" evidence="3">
    <location>
        <begin position="1"/>
        <end position="19"/>
    </location>
</feature>
<comment type="caution">
    <text evidence="4">The sequence shown here is derived from an EMBL/GenBank/DDBJ whole genome shotgun (WGS) entry which is preliminary data.</text>
</comment>
<feature type="region of interest" description="Disordered" evidence="1">
    <location>
        <begin position="44"/>
        <end position="107"/>
    </location>
</feature>
<feature type="transmembrane region" description="Helical" evidence="2">
    <location>
        <begin position="144"/>
        <end position="165"/>
    </location>
</feature>